<keyword evidence="7" id="KW-0460">Magnesium</keyword>
<evidence type="ECO:0000256" key="1">
    <source>
        <dbReference type="ARBA" id="ARBA00001946"/>
    </source>
</evidence>
<keyword evidence="5 10" id="KW-0255">Endonuclease</keyword>
<evidence type="ECO:0000256" key="3">
    <source>
        <dbReference type="ARBA" id="ARBA00022722"/>
    </source>
</evidence>
<keyword evidence="14" id="KW-1185">Reference proteome</keyword>
<dbReference type="GO" id="GO:0046872">
    <property type="term" value="F:metal ion binding"/>
    <property type="evidence" value="ECO:0007669"/>
    <property type="project" value="UniProtKB-KW"/>
</dbReference>
<sequence length="247" mass="27938">MRFPVLKQCALGVAASVLFVVGNVVWAGSSDFAQCRQLFPNQTPPPIHFQQDMKPRALCFDGYAVLHSGVSHTPIYVVEKLNRSVLEPEVDRTDRFYEEARLPHAERADLNDYQGSGYDRGHMAPAADMGTDQAMAQSFSLANMVPQAPQNNRKTWAKLEKDTRKYVMRAEGDVYVISGPVYDARPSTIGRNRVWVPQHLFKLVYDPNSHRAWAHWIDNTDDAKAGRPISYDELVRRTGVEFLPTTM</sequence>
<dbReference type="AlphaFoldDB" id="A0A2Z6G8B0"/>
<dbReference type="InterPro" id="IPR044925">
    <property type="entry name" value="His-Me_finger_sf"/>
</dbReference>
<evidence type="ECO:0000256" key="4">
    <source>
        <dbReference type="ARBA" id="ARBA00022723"/>
    </source>
</evidence>
<proteinExistence type="inferred from homology"/>
<dbReference type="SUPFAM" id="SSF54060">
    <property type="entry name" value="His-Me finger endonucleases"/>
    <property type="match status" value="1"/>
</dbReference>
<evidence type="ECO:0000256" key="2">
    <source>
        <dbReference type="ARBA" id="ARBA00010052"/>
    </source>
</evidence>
<dbReference type="OrthoDB" id="9811262at2"/>
<evidence type="ECO:0000313" key="13">
    <source>
        <dbReference type="EMBL" id="BBE49675.1"/>
    </source>
</evidence>
<dbReference type="PANTHER" id="PTHR13966">
    <property type="entry name" value="ENDONUCLEASE RELATED"/>
    <property type="match status" value="1"/>
</dbReference>
<feature type="domain" description="DNA/RNA non-specific endonuclease/pyrophosphatase/phosphodiesterase" evidence="12">
    <location>
        <begin position="59"/>
        <end position="246"/>
    </location>
</feature>
<dbReference type="GO" id="GO:0003676">
    <property type="term" value="F:nucleic acid binding"/>
    <property type="evidence" value="ECO:0007669"/>
    <property type="project" value="InterPro"/>
</dbReference>
<keyword evidence="3 10" id="KW-0540">Nuclease</keyword>
<evidence type="ECO:0000259" key="12">
    <source>
        <dbReference type="SMART" id="SM00892"/>
    </source>
</evidence>
<dbReference type="EC" id="3.1.30.-" evidence="10"/>
<evidence type="ECO:0000313" key="14">
    <source>
        <dbReference type="Proteomes" id="UP000033070"/>
    </source>
</evidence>
<dbReference type="Gene3D" id="3.40.570.10">
    <property type="entry name" value="Extracellular Endonuclease, subunit A"/>
    <property type="match status" value="1"/>
</dbReference>
<evidence type="ECO:0000259" key="11">
    <source>
        <dbReference type="SMART" id="SM00477"/>
    </source>
</evidence>
<dbReference type="Pfam" id="PF01223">
    <property type="entry name" value="Endonuclease_NS"/>
    <property type="match status" value="1"/>
</dbReference>
<dbReference type="InterPro" id="IPR044929">
    <property type="entry name" value="DNA/RNA_non-sp_Endonuclease_sf"/>
</dbReference>
<organism evidence="13 14">
    <name type="scientific">Ferriphaselus amnicola</name>
    <dbReference type="NCBI Taxonomy" id="1188319"/>
    <lineage>
        <taxon>Bacteria</taxon>
        <taxon>Pseudomonadati</taxon>
        <taxon>Pseudomonadota</taxon>
        <taxon>Betaproteobacteria</taxon>
        <taxon>Nitrosomonadales</taxon>
        <taxon>Gallionellaceae</taxon>
        <taxon>Ferriphaselus</taxon>
    </lineage>
</organism>
<dbReference type="PANTHER" id="PTHR13966:SF5">
    <property type="entry name" value="ENDONUCLEASE G, MITOCHONDRIAL"/>
    <property type="match status" value="1"/>
</dbReference>
<evidence type="ECO:0000256" key="6">
    <source>
        <dbReference type="ARBA" id="ARBA00022801"/>
    </source>
</evidence>
<evidence type="ECO:0000256" key="9">
    <source>
        <dbReference type="PIRSR" id="PIRSR640255-2"/>
    </source>
</evidence>
<evidence type="ECO:0000256" key="8">
    <source>
        <dbReference type="PIRSR" id="PIRSR640255-1"/>
    </source>
</evidence>
<dbReference type="RefSeq" id="WP_062625849.1">
    <property type="nucleotide sequence ID" value="NZ_AP018738.1"/>
</dbReference>
<name>A0A2Z6G8B0_9PROT</name>
<dbReference type="Proteomes" id="UP000033070">
    <property type="component" value="Chromosome"/>
</dbReference>
<evidence type="ECO:0000256" key="7">
    <source>
        <dbReference type="ARBA" id="ARBA00022842"/>
    </source>
</evidence>
<dbReference type="InterPro" id="IPR020821">
    <property type="entry name" value="ENPP1-3/EXOG-like_nuc-like"/>
</dbReference>
<feature type="binding site" evidence="9">
    <location>
        <position position="152"/>
    </location>
    <ligand>
        <name>Mg(2+)</name>
        <dbReference type="ChEBI" id="CHEBI:18420"/>
        <note>catalytic</note>
    </ligand>
</feature>
<comment type="similarity">
    <text evidence="2 10">Belongs to the DNA/RNA non-specific endonuclease family.</text>
</comment>
<dbReference type="GO" id="GO:0016787">
    <property type="term" value="F:hydrolase activity"/>
    <property type="evidence" value="ECO:0007669"/>
    <property type="project" value="UniProtKB-KW"/>
</dbReference>
<evidence type="ECO:0000256" key="10">
    <source>
        <dbReference type="RuleBase" id="RU366055"/>
    </source>
</evidence>
<comment type="cofactor">
    <cofactor evidence="1 10">
        <name>Mg(2+)</name>
        <dbReference type="ChEBI" id="CHEBI:18420"/>
    </cofactor>
</comment>
<reference evidence="13 14" key="1">
    <citation type="submission" date="2018-06" db="EMBL/GenBank/DDBJ databases">
        <title>OYT1 Genome Sequencing.</title>
        <authorList>
            <person name="Kato S."/>
            <person name="Itoh T."/>
            <person name="Ohkuma M."/>
        </authorList>
    </citation>
    <scope>NUCLEOTIDE SEQUENCE [LARGE SCALE GENOMIC DNA]</scope>
    <source>
        <strain evidence="13 14">OYT1</strain>
    </source>
</reference>
<accession>A0A2Z6G8B0</accession>
<dbReference type="InterPro" id="IPR018524">
    <property type="entry name" value="DNA/RNA_endonuclease_AS"/>
</dbReference>
<dbReference type="PROSITE" id="PS01070">
    <property type="entry name" value="NUCLEASE_NON_SPEC"/>
    <property type="match status" value="1"/>
</dbReference>
<feature type="active site" description="Proton acceptor" evidence="8">
    <location>
        <position position="122"/>
    </location>
</feature>
<dbReference type="InterPro" id="IPR001604">
    <property type="entry name" value="Endo_G_ENPP1-like_dom"/>
</dbReference>
<dbReference type="GO" id="GO:0004519">
    <property type="term" value="F:endonuclease activity"/>
    <property type="evidence" value="ECO:0007669"/>
    <property type="project" value="UniProtKB-UniRule"/>
</dbReference>
<dbReference type="InterPro" id="IPR040255">
    <property type="entry name" value="Non-specific_endonuclease"/>
</dbReference>
<dbReference type="SMART" id="SM00892">
    <property type="entry name" value="Endonuclease_NS"/>
    <property type="match status" value="1"/>
</dbReference>
<feature type="domain" description="ENPP1-3/EXOG-like endonuclease/phosphodiesterase" evidence="11">
    <location>
        <begin position="60"/>
        <end position="246"/>
    </location>
</feature>
<keyword evidence="6 10" id="KW-0378">Hydrolase</keyword>
<dbReference type="KEGG" id="fam:OYT1_ch0099"/>
<evidence type="ECO:0000256" key="5">
    <source>
        <dbReference type="ARBA" id="ARBA00022759"/>
    </source>
</evidence>
<protein>
    <recommendedName>
        <fullName evidence="10">Endonuclease</fullName>
        <ecNumber evidence="10">3.1.30.-</ecNumber>
    </recommendedName>
</protein>
<dbReference type="SMART" id="SM00477">
    <property type="entry name" value="NUC"/>
    <property type="match status" value="1"/>
</dbReference>
<dbReference type="EMBL" id="AP018738">
    <property type="protein sequence ID" value="BBE49675.1"/>
    <property type="molecule type" value="Genomic_DNA"/>
</dbReference>
<gene>
    <name evidence="13" type="ORF">OYT1_ch0099</name>
</gene>
<dbReference type="STRING" id="1188319.OYT1_00654"/>
<keyword evidence="4 9" id="KW-0479">Metal-binding</keyword>